<dbReference type="SUPFAM" id="SSF53448">
    <property type="entry name" value="Nucleotide-diphospho-sugar transferases"/>
    <property type="match status" value="1"/>
</dbReference>
<proteinExistence type="inferred from homology"/>
<comment type="subcellular location">
    <subcellularLocation>
        <location evidence="1">Endoplasmic reticulum membrane</location>
        <topology evidence="1">Single-pass membrane protein</topology>
    </subcellularLocation>
</comment>
<evidence type="ECO:0000259" key="15">
    <source>
        <dbReference type="Pfam" id="PF00535"/>
    </source>
</evidence>
<keyword evidence="10" id="KW-1133">Transmembrane helix</keyword>
<dbReference type="PANTHER" id="PTHR10859:SF91">
    <property type="entry name" value="DOLICHYL-PHOSPHATE BETA-GLUCOSYLTRANSFERASE"/>
    <property type="match status" value="1"/>
</dbReference>
<evidence type="ECO:0000256" key="1">
    <source>
        <dbReference type="ARBA" id="ARBA00004389"/>
    </source>
</evidence>
<evidence type="ECO:0000313" key="19">
    <source>
        <dbReference type="EMBL" id="CAF3622608.1"/>
    </source>
</evidence>
<dbReference type="Proteomes" id="UP000663829">
    <property type="component" value="Unassembled WGS sequence"/>
</dbReference>
<keyword evidence="6" id="KW-0808">Transferase</keyword>
<evidence type="ECO:0000256" key="3">
    <source>
        <dbReference type="ARBA" id="ARBA00006739"/>
    </source>
</evidence>
<dbReference type="EMBL" id="CAJNOQ010000963">
    <property type="protein sequence ID" value="CAF0855411.1"/>
    <property type="molecule type" value="Genomic_DNA"/>
</dbReference>
<evidence type="ECO:0000259" key="16">
    <source>
        <dbReference type="Pfam" id="PF04194"/>
    </source>
</evidence>
<dbReference type="GO" id="GO:0005789">
    <property type="term" value="C:endoplasmic reticulum membrane"/>
    <property type="evidence" value="ECO:0007669"/>
    <property type="project" value="UniProtKB-SubCell"/>
</dbReference>
<dbReference type="InterPro" id="IPR007320">
    <property type="entry name" value="PDCD2_C"/>
</dbReference>
<dbReference type="CDD" id="cd04188">
    <property type="entry name" value="DPG_synthase"/>
    <property type="match status" value="1"/>
</dbReference>
<keyword evidence="5" id="KW-0328">Glycosyltransferase</keyword>
<comment type="similarity">
    <text evidence="3">Belongs to the glycosyltransferase 2 family.</text>
</comment>
<evidence type="ECO:0000256" key="4">
    <source>
        <dbReference type="ARBA" id="ARBA00012583"/>
    </source>
</evidence>
<sequence>MVLLGFIDEPNGSGDDDTSDWTVSRIGGTPAYPDQLIHEKLKSNLICSQCQREKIFVCQLYCPLVGQPYDRTLYLFACKNSLCWNKSNNWTGVRCQKYDSTYTEKTDDNNDEQPTEDILNNSSADWCDDADDWNNAEDNNDNSFSNSNVIPTTKSASNDHKLLTSQMNKINLEEQLEEEDCVDDGGDGDDDDDDELEMETKNSKKNKQTSSALFDEWKKKNLLEKNNDDIAQESSSSLFPLYYIDIDDEQTILEQERLKEKKKWKNKINREQENTDESSDYTKEPSTKLEHGDIVFYRFQQKIMHAQDQIVRYDYRGQPLIITKIDSGLLSNIKCRHCKESCLFEFQLMPALVNYLKINKRIVLEFGTVFMYTCSANCWNNDNDLFHIENVIVQEPRTENEKFYWDPNDKSKKKFPSLNDQGTKRLSVIIPAYKEAERLPPMMKTTMEYLEKRNANDKSFTYELIIVDDGSPDNNRTTEVALNYSSKYSTDIVRVLKLDKNRGKGGAVRMGVLSCRGEWILFADADGATDFNDYTKLEKRAISKQTKDIIICGSRRHLEKESVAKRSLFRTILMHVFHLEVWLFTVKTIRDTQCGFKLFSRQAAQKTFSQLHVERWAFDVELLYIAEQMGISLEEVDVNWQEIPGSKLDPISASVQMGIDILSIWLRYTVRIWSIKQQKD</sequence>
<protein>
    <recommendedName>
        <fullName evidence="13">Dolichyl-phosphate beta-glucosyltransferase</fullName>
        <ecNumber evidence="4">2.4.1.117</ecNumber>
    </recommendedName>
</protein>
<accession>A0A813WTS4</accession>
<dbReference type="Proteomes" id="UP000682733">
    <property type="component" value="Unassembled WGS sequence"/>
</dbReference>
<evidence type="ECO:0000256" key="11">
    <source>
        <dbReference type="ARBA" id="ARBA00023136"/>
    </source>
</evidence>
<evidence type="ECO:0000256" key="6">
    <source>
        <dbReference type="ARBA" id="ARBA00022679"/>
    </source>
</evidence>
<dbReference type="GO" id="GO:0006487">
    <property type="term" value="P:protein N-linked glycosylation"/>
    <property type="evidence" value="ECO:0007669"/>
    <property type="project" value="TreeGrafter"/>
</dbReference>
<dbReference type="EMBL" id="CAJOBA010001959">
    <property type="protein sequence ID" value="CAF3622608.1"/>
    <property type="molecule type" value="Genomic_DNA"/>
</dbReference>
<dbReference type="OrthoDB" id="3784at2759"/>
<dbReference type="Pfam" id="PF00535">
    <property type="entry name" value="Glycos_transf_2"/>
    <property type="match status" value="1"/>
</dbReference>
<gene>
    <name evidence="18" type="ORF">GPM918_LOCUS6301</name>
    <name evidence="17" type="ORF">OVA965_LOCUS6485</name>
    <name evidence="20" type="ORF">SRO942_LOCUS6301</name>
    <name evidence="19" type="ORF">TMI583_LOCUS6478</name>
</gene>
<feature type="region of interest" description="Disordered" evidence="14">
    <location>
        <begin position="137"/>
        <end position="161"/>
    </location>
</feature>
<evidence type="ECO:0000256" key="5">
    <source>
        <dbReference type="ARBA" id="ARBA00022676"/>
    </source>
</evidence>
<evidence type="ECO:0000256" key="13">
    <source>
        <dbReference type="ARBA" id="ARBA00070518"/>
    </source>
</evidence>
<evidence type="ECO:0000256" key="14">
    <source>
        <dbReference type="SAM" id="MobiDB-lite"/>
    </source>
</evidence>
<name>A0A813WTS4_9BILA</name>
<reference evidence="18" key="1">
    <citation type="submission" date="2021-02" db="EMBL/GenBank/DDBJ databases">
        <authorList>
            <person name="Nowell W R."/>
        </authorList>
    </citation>
    <scope>NUCLEOTIDE SEQUENCE</scope>
</reference>
<evidence type="ECO:0000256" key="8">
    <source>
        <dbReference type="ARBA" id="ARBA00022824"/>
    </source>
</evidence>
<feature type="region of interest" description="Disordered" evidence="14">
    <location>
        <begin position="177"/>
        <end position="209"/>
    </location>
</feature>
<dbReference type="FunFam" id="3.90.550.10:FF:000068">
    <property type="entry name" value="ALG5, dolichyl-phosphate beta-glucosyltransferase"/>
    <property type="match status" value="1"/>
</dbReference>
<evidence type="ECO:0000313" key="21">
    <source>
        <dbReference type="Proteomes" id="UP000663829"/>
    </source>
</evidence>
<dbReference type="InterPro" id="IPR035518">
    <property type="entry name" value="DPG_synthase"/>
</dbReference>
<dbReference type="Pfam" id="PF04194">
    <property type="entry name" value="PDCD2_C"/>
    <property type="match status" value="1"/>
</dbReference>
<dbReference type="PANTHER" id="PTHR10859">
    <property type="entry name" value="GLYCOSYL TRANSFERASE"/>
    <property type="match status" value="1"/>
</dbReference>
<feature type="domain" description="Glycosyltransferase 2-like" evidence="15">
    <location>
        <begin position="427"/>
        <end position="607"/>
    </location>
</feature>
<dbReference type="EMBL" id="CAJNOK010001960">
    <property type="protein sequence ID" value="CAF0837800.1"/>
    <property type="molecule type" value="Genomic_DNA"/>
</dbReference>
<keyword evidence="11" id="KW-0472">Membrane</keyword>
<keyword evidence="21" id="KW-1185">Reference proteome</keyword>
<evidence type="ECO:0000313" key="18">
    <source>
        <dbReference type="EMBL" id="CAF0855411.1"/>
    </source>
</evidence>
<evidence type="ECO:0000313" key="17">
    <source>
        <dbReference type="EMBL" id="CAF0837800.1"/>
    </source>
</evidence>
<keyword evidence="7" id="KW-0812">Transmembrane</keyword>
<comment type="pathway">
    <text evidence="2">Protein modification; protein glycosylation.</text>
</comment>
<dbReference type="InterPro" id="IPR001173">
    <property type="entry name" value="Glyco_trans_2-like"/>
</dbReference>
<dbReference type="InterPro" id="IPR029044">
    <property type="entry name" value="Nucleotide-diphossugar_trans"/>
</dbReference>
<dbReference type="Proteomes" id="UP000681722">
    <property type="component" value="Unassembled WGS sequence"/>
</dbReference>
<organism evidence="18 21">
    <name type="scientific">Didymodactylos carnosus</name>
    <dbReference type="NCBI Taxonomy" id="1234261"/>
    <lineage>
        <taxon>Eukaryota</taxon>
        <taxon>Metazoa</taxon>
        <taxon>Spiralia</taxon>
        <taxon>Gnathifera</taxon>
        <taxon>Rotifera</taxon>
        <taxon>Eurotatoria</taxon>
        <taxon>Bdelloidea</taxon>
        <taxon>Philodinida</taxon>
        <taxon>Philodinidae</taxon>
        <taxon>Didymodactylos</taxon>
    </lineage>
</organism>
<feature type="domain" description="Programmed cell death protein 2 C-terminal" evidence="16">
    <location>
        <begin position="293"/>
        <end position="394"/>
    </location>
</feature>
<keyword evidence="9" id="KW-0735">Signal-anchor</keyword>
<dbReference type="Proteomes" id="UP000677228">
    <property type="component" value="Unassembled WGS sequence"/>
</dbReference>
<evidence type="ECO:0000256" key="10">
    <source>
        <dbReference type="ARBA" id="ARBA00022989"/>
    </source>
</evidence>
<evidence type="ECO:0000256" key="2">
    <source>
        <dbReference type="ARBA" id="ARBA00004922"/>
    </source>
</evidence>
<dbReference type="AlphaFoldDB" id="A0A813WTS4"/>
<evidence type="ECO:0000313" key="20">
    <source>
        <dbReference type="EMBL" id="CAF3643164.1"/>
    </source>
</evidence>
<evidence type="ECO:0000256" key="7">
    <source>
        <dbReference type="ARBA" id="ARBA00022692"/>
    </source>
</evidence>
<comment type="catalytic activity">
    <reaction evidence="12">
        <text>a di-trans,poly-cis-dolichyl phosphate + UDP-alpha-D-glucose = a di-trans,poly-cis-dolichyl beta-D-glucosyl phosphate + UDP</text>
        <dbReference type="Rhea" id="RHEA:15401"/>
        <dbReference type="Rhea" id="RHEA-COMP:19498"/>
        <dbReference type="Rhea" id="RHEA-COMP:19502"/>
        <dbReference type="ChEBI" id="CHEBI:57525"/>
        <dbReference type="ChEBI" id="CHEBI:57683"/>
        <dbReference type="ChEBI" id="CHEBI:58223"/>
        <dbReference type="ChEBI" id="CHEBI:58885"/>
        <dbReference type="EC" id="2.4.1.117"/>
    </reaction>
    <physiologicalReaction direction="left-to-right" evidence="12">
        <dbReference type="Rhea" id="RHEA:15402"/>
    </physiologicalReaction>
</comment>
<dbReference type="GO" id="GO:0004581">
    <property type="term" value="F:dolichyl-phosphate beta-glucosyltransferase activity"/>
    <property type="evidence" value="ECO:0007669"/>
    <property type="project" value="UniProtKB-EC"/>
</dbReference>
<dbReference type="EMBL" id="CAJOBC010000963">
    <property type="protein sequence ID" value="CAF3643164.1"/>
    <property type="molecule type" value="Genomic_DNA"/>
</dbReference>
<keyword evidence="8" id="KW-0256">Endoplasmic reticulum</keyword>
<evidence type="ECO:0000256" key="9">
    <source>
        <dbReference type="ARBA" id="ARBA00022968"/>
    </source>
</evidence>
<feature type="region of interest" description="Disordered" evidence="14">
    <location>
        <begin position="104"/>
        <end position="123"/>
    </location>
</feature>
<comment type="caution">
    <text evidence="18">The sequence shown here is derived from an EMBL/GenBank/DDBJ whole genome shotgun (WGS) entry which is preliminary data.</text>
</comment>
<evidence type="ECO:0000256" key="12">
    <source>
        <dbReference type="ARBA" id="ARBA00045097"/>
    </source>
</evidence>
<feature type="compositionally biased region" description="Acidic residues" evidence="14">
    <location>
        <begin position="177"/>
        <end position="197"/>
    </location>
</feature>
<dbReference type="EC" id="2.4.1.117" evidence="4"/>
<dbReference type="Gene3D" id="3.90.550.10">
    <property type="entry name" value="Spore Coat Polysaccharide Biosynthesis Protein SpsA, Chain A"/>
    <property type="match status" value="1"/>
</dbReference>